<evidence type="ECO:0000313" key="11">
    <source>
        <dbReference type="EMBL" id="KAK0386367.1"/>
    </source>
</evidence>
<dbReference type="Pfam" id="PF00445">
    <property type="entry name" value="Ribonuclease_T2"/>
    <property type="match status" value="1"/>
</dbReference>
<dbReference type="AlphaFoldDB" id="A0AA39GHU8"/>
<evidence type="ECO:0000313" key="12">
    <source>
        <dbReference type="Proteomes" id="UP001175261"/>
    </source>
</evidence>
<protein>
    <recommendedName>
        <fullName evidence="2">ribonuclease T2</fullName>
        <ecNumber evidence="2">4.6.1.19</ecNumber>
    </recommendedName>
</protein>
<keyword evidence="8" id="KW-0456">Lyase</keyword>
<keyword evidence="4" id="KW-0255">Endonuclease</keyword>
<dbReference type="InterPro" id="IPR001568">
    <property type="entry name" value="RNase_T2-like"/>
</dbReference>
<dbReference type="GO" id="GO:0006401">
    <property type="term" value="P:RNA catabolic process"/>
    <property type="evidence" value="ECO:0007669"/>
    <property type="project" value="TreeGrafter"/>
</dbReference>
<evidence type="ECO:0000256" key="5">
    <source>
        <dbReference type="ARBA" id="ARBA00022801"/>
    </source>
</evidence>
<dbReference type="InterPro" id="IPR036430">
    <property type="entry name" value="RNase_T2-like_sf"/>
</dbReference>
<comment type="similarity">
    <text evidence="1 10">Belongs to the RNase T2 family.</text>
</comment>
<accession>A0AA39GHU8</accession>
<keyword evidence="12" id="KW-1185">Reference proteome</keyword>
<dbReference type="InterPro" id="IPR033697">
    <property type="entry name" value="Ribonuclease_T2_eukaryotic"/>
</dbReference>
<dbReference type="FunFam" id="3.90.730.10:FF:000004">
    <property type="entry name" value="Ribonuclease T2-like"/>
    <property type="match status" value="1"/>
</dbReference>
<evidence type="ECO:0000256" key="2">
    <source>
        <dbReference type="ARBA" id="ARBA00012571"/>
    </source>
</evidence>
<dbReference type="GO" id="GO:0016787">
    <property type="term" value="F:hydrolase activity"/>
    <property type="evidence" value="ECO:0007669"/>
    <property type="project" value="UniProtKB-KW"/>
</dbReference>
<evidence type="ECO:0000256" key="4">
    <source>
        <dbReference type="ARBA" id="ARBA00022759"/>
    </source>
</evidence>
<dbReference type="PANTHER" id="PTHR11240:SF22">
    <property type="entry name" value="RIBONUCLEASE T2"/>
    <property type="match status" value="1"/>
</dbReference>
<dbReference type="GO" id="GO:0003723">
    <property type="term" value="F:RNA binding"/>
    <property type="evidence" value="ECO:0007669"/>
    <property type="project" value="InterPro"/>
</dbReference>
<evidence type="ECO:0000256" key="3">
    <source>
        <dbReference type="ARBA" id="ARBA00022722"/>
    </source>
</evidence>
<keyword evidence="6" id="KW-1015">Disulfide bond</keyword>
<reference evidence="11" key="1">
    <citation type="submission" date="2022-10" db="EMBL/GenBank/DDBJ databases">
        <title>Determination and structural analysis of whole genome sequence of Sarocladium strictum F4-1.</title>
        <authorList>
            <person name="Hu L."/>
            <person name="Jiang Y."/>
        </authorList>
    </citation>
    <scope>NUCLEOTIDE SEQUENCE</scope>
    <source>
        <strain evidence="11">F4-1</strain>
    </source>
</reference>
<evidence type="ECO:0000256" key="9">
    <source>
        <dbReference type="PIRSR" id="PIRSR633697-1"/>
    </source>
</evidence>
<dbReference type="InterPro" id="IPR033130">
    <property type="entry name" value="RNase_T2_His_AS_2"/>
</dbReference>
<dbReference type="GO" id="GO:0005576">
    <property type="term" value="C:extracellular region"/>
    <property type="evidence" value="ECO:0007669"/>
    <property type="project" value="TreeGrafter"/>
</dbReference>
<evidence type="ECO:0000256" key="6">
    <source>
        <dbReference type="ARBA" id="ARBA00023157"/>
    </source>
</evidence>
<dbReference type="Proteomes" id="UP001175261">
    <property type="component" value="Unassembled WGS sequence"/>
</dbReference>
<dbReference type="PROSITE" id="PS00530">
    <property type="entry name" value="RNASE_T2_1"/>
    <property type="match status" value="1"/>
</dbReference>
<evidence type="ECO:0000256" key="7">
    <source>
        <dbReference type="ARBA" id="ARBA00023180"/>
    </source>
</evidence>
<evidence type="ECO:0000256" key="10">
    <source>
        <dbReference type="RuleBase" id="RU004328"/>
    </source>
</evidence>
<name>A0AA39GHU8_SARSR</name>
<keyword evidence="5" id="KW-0378">Hydrolase</keyword>
<dbReference type="CDD" id="cd01061">
    <property type="entry name" value="RNase_T2_euk"/>
    <property type="match status" value="1"/>
</dbReference>
<organism evidence="11 12">
    <name type="scientific">Sarocladium strictum</name>
    <name type="common">Black bundle disease fungus</name>
    <name type="synonym">Acremonium strictum</name>
    <dbReference type="NCBI Taxonomy" id="5046"/>
    <lineage>
        <taxon>Eukaryota</taxon>
        <taxon>Fungi</taxon>
        <taxon>Dikarya</taxon>
        <taxon>Ascomycota</taxon>
        <taxon>Pezizomycotina</taxon>
        <taxon>Sordariomycetes</taxon>
        <taxon>Hypocreomycetidae</taxon>
        <taxon>Hypocreales</taxon>
        <taxon>Sarocladiaceae</taxon>
        <taxon>Sarocladium</taxon>
    </lineage>
</organism>
<dbReference type="PANTHER" id="PTHR11240">
    <property type="entry name" value="RIBONUCLEASE T2"/>
    <property type="match status" value="1"/>
</dbReference>
<dbReference type="EMBL" id="JAPDFR010000005">
    <property type="protein sequence ID" value="KAK0386367.1"/>
    <property type="molecule type" value="Genomic_DNA"/>
</dbReference>
<dbReference type="SUPFAM" id="SSF55895">
    <property type="entry name" value="Ribonuclease Rh-like"/>
    <property type="match status" value="1"/>
</dbReference>
<feature type="active site" evidence="9">
    <location>
        <position position="116"/>
    </location>
</feature>
<feature type="active site" evidence="9">
    <location>
        <position position="174"/>
    </location>
</feature>
<dbReference type="GO" id="GO:0033897">
    <property type="term" value="F:ribonuclease T2 activity"/>
    <property type="evidence" value="ECO:0007669"/>
    <property type="project" value="UniProtKB-EC"/>
</dbReference>
<feature type="active site" evidence="9">
    <location>
        <position position="178"/>
    </location>
</feature>
<keyword evidence="3" id="KW-0540">Nuclease</keyword>
<dbReference type="EC" id="4.6.1.19" evidence="2"/>
<proteinExistence type="inferred from homology"/>
<dbReference type="PROSITE" id="PS00531">
    <property type="entry name" value="RNASE_T2_2"/>
    <property type="match status" value="1"/>
</dbReference>
<dbReference type="Gene3D" id="3.90.730.10">
    <property type="entry name" value="Ribonuclease T2-like"/>
    <property type="match status" value="1"/>
</dbReference>
<gene>
    <name evidence="11" type="ORF">NLU13_6204</name>
</gene>
<dbReference type="InterPro" id="IPR018188">
    <property type="entry name" value="RNase_T2_His_AS_1"/>
</dbReference>
<keyword evidence="7" id="KW-0325">Glycoprotein</keyword>
<comment type="caution">
    <text evidence="11">The sequence shown here is derived from an EMBL/GenBank/DDBJ whole genome shotgun (WGS) entry which is preliminary data.</text>
</comment>
<sequence>MQCSFKKPASFRRVFFPAFVLCFYHQLALHCQVSRTRPKGLFFLKMNPLRSLASIALASLALAGEPQSCPSDSPLSCHNTTVVENTCCFITSGQLLQTQFWDTDPATGPSDSWTIHGLWPDYCDGTYPANCDSSRAYTNITEIIASQAGNSTLAYMDKYWKDQQGNDESFWEHEWSKHGTCISTLEPDCYQNYEPTEEATAYFEKTIALFKTLPTYQWLSDAGITPSDSDTYALEDIQATLKQQHGAEVTLGCKNGQLNEVWYHFNVRGSLQDGEFVASEPDGTKGTCPDQVTYAVKGGQNSFTRKNRVFKGYREHGTAEMHI</sequence>
<evidence type="ECO:0000256" key="1">
    <source>
        <dbReference type="ARBA" id="ARBA00007469"/>
    </source>
</evidence>
<evidence type="ECO:0000256" key="8">
    <source>
        <dbReference type="ARBA" id="ARBA00023239"/>
    </source>
</evidence>